<comment type="caution">
    <text evidence="2">The sequence shown here is derived from an EMBL/GenBank/DDBJ whole genome shotgun (WGS) entry which is preliminary data.</text>
</comment>
<dbReference type="AlphaFoldDB" id="A0A9D4M5Y6"/>
<feature type="chain" id="PRO_5038800982" evidence="1">
    <location>
        <begin position="19"/>
        <end position="102"/>
    </location>
</feature>
<protein>
    <submittedName>
        <fullName evidence="2">Uncharacterized protein</fullName>
    </submittedName>
</protein>
<reference evidence="2" key="2">
    <citation type="submission" date="2020-11" db="EMBL/GenBank/DDBJ databases">
        <authorList>
            <person name="McCartney M.A."/>
            <person name="Auch B."/>
            <person name="Kono T."/>
            <person name="Mallez S."/>
            <person name="Becker A."/>
            <person name="Gohl D.M."/>
            <person name="Silverstein K.A.T."/>
            <person name="Koren S."/>
            <person name="Bechman K.B."/>
            <person name="Herman A."/>
            <person name="Abrahante J.E."/>
            <person name="Garbe J."/>
        </authorList>
    </citation>
    <scope>NUCLEOTIDE SEQUENCE</scope>
    <source>
        <strain evidence="2">Duluth1</strain>
        <tissue evidence="2">Whole animal</tissue>
    </source>
</reference>
<organism evidence="2 3">
    <name type="scientific">Dreissena polymorpha</name>
    <name type="common">Zebra mussel</name>
    <name type="synonym">Mytilus polymorpha</name>
    <dbReference type="NCBI Taxonomy" id="45954"/>
    <lineage>
        <taxon>Eukaryota</taxon>
        <taxon>Metazoa</taxon>
        <taxon>Spiralia</taxon>
        <taxon>Lophotrochozoa</taxon>
        <taxon>Mollusca</taxon>
        <taxon>Bivalvia</taxon>
        <taxon>Autobranchia</taxon>
        <taxon>Heteroconchia</taxon>
        <taxon>Euheterodonta</taxon>
        <taxon>Imparidentia</taxon>
        <taxon>Neoheterodontei</taxon>
        <taxon>Myida</taxon>
        <taxon>Dreissenoidea</taxon>
        <taxon>Dreissenidae</taxon>
        <taxon>Dreissena</taxon>
    </lineage>
</organism>
<feature type="signal peptide" evidence="1">
    <location>
        <begin position="1"/>
        <end position="18"/>
    </location>
</feature>
<dbReference type="EMBL" id="JAIWYP010000002">
    <property type="protein sequence ID" value="KAH3869889.1"/>
    <property type="molecule type" value="Genomic_DNA"/>
</dbReference>
<proteinExistence type="predicted"/>
<sequence length="102" mass="10881">MRTNATLVLLLAAACVHTVPLKNKEHCELEDALNENKAQSLVGRSEASGLKTLRLVDPVGTSVIQSPAIKSSCGKSSYNTFTLISALHKGAGYMWGSIISEH</sequence>
<name>A0A9D4M5Y6_DREPO</name>
<evidence type="ECO:0000313" key="3">
    <source>
        <dbReference type="Proteomes" id="UP000828390"/>
    </source>
</evidence>
<dbReference type="Proteomes" id="UP000828390">
    <property type="component" value="Unassembled WGS sequence"/>
</dbReference>
<gene>
    <name evidence="2" type="ORF">DPMN_033063</name>
</gene>
<reference evidence="2" key="1">
    <citation type="journal article" date="2019" name="bioRxiv">
        <title>The Genome of the Zebra Mussel, Dreissena polymorpha: A Resource for Invasive Species Research.</title>
        <authorList>
            <person name="McCartney M.A."/>
            <person name="Auch B."/>
            <person name="Kono T."/>
            <person name="Mallez S."/>
            <person name="Zhang Y."/>
            <person name="Obille A."/>
            <person name="Becker A."/>
            <person name="Abrahante J.E."/>
            <person name="Garbe J."/>
            <person name="Badalamenti J.P."/>
            <person name="Herman A."/>
            <person name="Mangelson H."/>
            <person name="Liachko I."/>
            <person name="Sullivan S."/>
            <person name="Sone E.D."/>
            <person name="Koren S."/>
            <person name="Silverstein K.A.T."/>
            <person name="Beckman K.B."/>
            <person name="Gohl D.M."/>
        </authorList>
    </citation>
    <scope>NUCLEOTIDE SEQUENCE</scope>
    <source>
        <strain evidence="2">Duluth1</strain>
        <tissue evidence="2">Whole animal</tissue>
    </source>
</reference>
<keyword evidence="1" id="KW-0732">Signal</keyword>
<evidence type="ECO:0000256" key="1">
    <source>
        <dbReference type="SAM" id="SignalP"/>
    </source>
</evidence>
<evidence type="ECO:0000313" key="2">
    <source>
        <dbReference type="EMBL" id="KAH3869889.1"/>
    </source>
</evidence>
<dbReference type="PROSITE" id="PS51257">
    <property type="entry name" value="PROKAR_LIPOPROTEIN"/>
    <property type="match status" value="1"/>
</dbReference>
<accession>A0A9D4M5Y6</accession>
<keyword evidence="3" id="KW-1185">Reference proteome</keyword>